<evidence type="ECO:0000313" key="3">
    <source>
        <dbReference type="Proteomes" id="UP001221142"/>
    </source>
</evidence>
<accession>A0AAD7CKJ2</accession>
<feature type="compositionally biased region" description="Polar residues" evidence="1">
    <location>
        <begin position="293"/>
        <end position="302"/>
    </location>
</feature>
<evidence type="ECO:0000313" key="2">
    <source>
        <dbReference type="EMBL" id="KAJ7651109.1"/>
    </source>
</evidence>
<comment type="caution">
    <text evidence="2">The sequence shown here is derived from an EMBL/GenBank/DDBJ whole genome shotgun (WGS) entry which is preliminary data.</text>
</comment>
<dbReference type="EMBL" id="JARKIF010000001">
    <property type="protein sequence ID" value="KAJ7651109.1"/>
    <property type="molecule type" value="Genomic_DNA"/>
</dbReference>
<feature type="compositionally biased region" description="Basic and acidic residues" evidence="1">
    <location>
        <begin position="181"/>
        <end position="193"/>
    </location>
</feature>
<name>A0AAD7CKJ2_9AGAR</name>
<feature type="compositionally biased region" description="Basic residues" evidence="1">
    <location>
        <begin position="328"/>
        <end position="339"/>
    </location>
</feature>
<keyword evidence="3" id="KW-1185">Reference proteome</keyword>
<proteinExistence type="predicted"/>
<dbReference type="AlphaFoldDB" id="A0AAD7CKJ2"/>
<feature type="region of interest" description="Disordered" evidence="1">
    <location>
        <begin position="284"/>
        <end position="339"/>
    </location>
</feature>
<dbReference type="Proteomes" id="UP001221142">
    <property type="component" value="Unassembled WGS sequence"/>
</dbReference>
<feature type="compositionally biased region" description="Polar residues" evidence="1">
    <location>
        <begin position="314"/>
        <end position="327"/>
    </location>
</feature>
<sequence length="339" mass="37652">MTSRLEAATRKKMRLYVDRLKVDLVAPDMEESSWALLCHPDDSVRQQLATIGLSSAAWIITEAYRASSERKGEDLDLSETLQRCFYSEEMASTLLRKLDPESAADLNSLAEQKLFFWAWMGALWNDVQGFSKLGPFLLGVFTPMVHIGIVEYWHQSLIAEDKKKKKDQEGSTTEKGASQAKEGKKAKDARDAQTEGLQQLGSSPFFSLRLTESLQILRDFHVNASQARQNLAEIPNLPVSPRYPLSLLPYNTQDPVPKFAFKPERPVGSLLSLSTPAVVAFASGAQTDGPPMVSSQATTTTLGKHEPSKRKRSSLGQNFLLPSSPSRPRNKHARRSSGF</sequence>
<feature type="region of interest" description="Disordered" evidence="1">
    <location>
        <begin position="163"/>
        <end position="194"/>
    </location>
</feature>
<evidence type="ECO:0000256" key="1">
    <source>
        <dbReference type="SAM" id="MobiDB-lite"/>
    </source>
</evidence>
<gene>
    <name evidence="2" type="ORF">FB45DRAFT_889699</name>
</gene>
<organism evidence="2 3">
    <name type="scientific">Roridomyces roridus</name>
    <dbReference type="NCBI Taxonomy" id="1738132"/>
    <lineage>
        <taxon>Eukaryota</taxon>
        <taxon>Fungi</taxon>
        <taxon>Dikarya</taxon>
        <taxon>Basidiomycota</taxon>
        <taxon>Agaricomycotina</taxon>
        <taxon>Agaricomycetes</taxon>
        <taxon>Agaricomycetidae</taxon>
        <taxon>Agaricales</taxon>
        <taxon>Marasmiineae</taxon>
        <taxon>Mycenaceae</taxon>
        <taxon>Roridomyces</taxon>
    </lineage>
</organism>
<reference evidence="2" key="1">
    <citation type="submission" date="2023-03" db="EMBL/GenBank/DDBJ databases">
        <title>Massive genome expansion in bonnet fungi (Mycena s.s.) driven by repeated elements and novel gene families across ecological guilds.</title>
        <authorList>
            <consortium name="Lawrence Berkeley National Laboratory"/>
            <person name="Harder C.B."/>
            <person name="Miyauchi S."/>
            <person name="Viragh M."/>
            <person name="Kuo A."/>
            <person name="Thoen E."/>
            <person name="Andreopoulos B."/>
            <person name="Lu D."/>
            <person name="Skrede I."/>
            <person name="Drula E."/>
            <person name="Henrissat B."/>
            <person name="Morin E."/>
            <person name="Kohler A."/>
            <person name="Barry K."/>
            <person name="LaButti K."/>
            <person name="Morin E."/>
            <person name="Salamov A."/>
            <person name="Lipzen A."/>
            <person name="Mereny Z."/>
            <person name="Hegedus B."/>
            <person name="Baldrian P."/>
            <person name="Stursova M."/>
            <person name="Weitz H."/>
            <person name="Taylor A."/>
            <person name="Grigoriev I.V."/>
            <person name="Nagy L.G."/>
            <person name="Martin F."/>
            <person name="Kauserud H."/>
        </authorList>
    </citation>
    <scope>NUCLEOTIDE SEQUENCE</scope>
    <source>
        <strain evidence="2">9284</strain>
    </source>
</reference>
<protein>
    <submittedName>
        <fullName evidence="2">Uncharacterized protein</fullName>
    </submittedName>
</protein>